<keyword evidence="7 8" id="KW-0472">Membrane</keyword>
<sequence>MTVTTQPPGTGGPTARPTRAVLRDSLTVGVSVGISGVAFGAAGAGAHLTVTQTCALSLLLFTGASQFALVAALAAGAAPVAAVAGALLLGVRNAFYGMRLAERLQLPSALRPLAAHLVIDETAAVTLAQPDRRTARLGFTTTGVSIFALWNLTTLLGALGADALGDPARYGLDAAGPAVFLALLAPRLRDPHERGVAAAAVLLVLAGTLLLPTGVPVLLALAAVPLAVRRGRTAR</sequence>
<dbReference type="Proteomes" id="UP001500897">
    <property type="component" value="Unassembled WGS sequence"/>
</dbReference>
<evidence type="ECO:0000256" key="5">
    <source>
        <dbReference type="ARBA" id="ARBA00022692"/>
    </source>
</evidence>
<dbReference type="EMBL" id="BAAANS010000011">
    <property type="protein sequence ID" value="GAA2094059.1"/>
    <property type="molecule type" value="Genomic_DNA"/>
</dbReference>
<protein>
    <submittedName>
        <fullName evidence="9">AzlC family ABC transporter permease</fullName>
    </submittedName>
</protein>
<feature type="transmembrane region" description="Helical" evidence="8">
    <location>
        <begin position="197"/>
        <end position="228"/>
    </location>
</feature>
<evidence type="ECO:0000256" key="2">
    <source>
        <dbReference type="ARBA" id="ARBA00010735"/>
    </source>
</evidence>
<evidence type="ECO:0000256" key="4">
    <source>
        <dbReference type="ARBA" id="ARBA00022475"/>
    </source>
</evidence>
<evidence type="ECO:0000256" key="7">
    <source>
        <dbReference type="ARBA" id="ARBA00023136"/>
    </source>
</evidence>
<comment type="similarity">
    <text evidence="2">Belongs to the AzlC family.</text>
</comment>
<dbReference type="PANTHER" id="PTHR34979">
    <property type="entry name" value="INNER MEMBRANE PROTEIN YGAZ"/>
    <property type="match status" value="1"/>
</dbReference>
<evidence type="ECO:0000313" key="10">
    <source>
        <dbReference type="Proteomes" id="UP001500897"/>
    </source>
</evidence>
<keyword evidence="5 8" id="KW-0812">Transmembrane</keyword>
<gene>
    <name evidence="9" type="ORF">GCM10009759_21250</name>
</gene>
<evidence type="ECO:0000256" key="8">
    <source>
        <dbReference type="SAM" id="Phobius"/>
    </source>
</evidence>
<keyword evidence="3" id="KW-0813">Transport</keyword>
<feature type="transmembrane region" description="Helical" evidence="8">
    <location>
        <begin position="137"/>
        <end position="161"/>
    </location>
</feature>
<evidence type="ECO:0000256" key="1">
    <source>
        <dbReference type="ARBA" id="ARBA00004651"/>
    </source>
</evidence>
<dbReference type="RefSeq" id="WP_344551708.1">
    <property type="nucleotide sequence ID" value="NZ_BAAANS010000011.1"/>
</dbReference>
<proteinExistence type="inferred from homology"/>
<dbReference type="InterPro" id="IPR011606">
    <property type="entry name" value="Brnchd-chn_aa_trnsp_permease"/>
</dbReference>
<dbReference type="PANTHER" id="PTHR34979:SF1">
    <property type="entry name" value="INNER MEMBRANE PROTEIN YGAZ"/>
    <property type="match status" value="1"/>
</dbReference>
<evidence type="ECO:0000256" key="3">
    <source>
        <dbReference type="ARBA" id="ARBA00022448"/>
    </source>
</evidence>
<dbReference type="Pfam" id="PF03591">
    <property type="entry name" value="AzlC"/>
    <property type="match status" value="1"/>
</dbReference>
<keyword evidence="6 8" id="KW-1133">Transmembrane helix</keyword>
<keyword evidence="4" id="KW-1003">Cell membrane</keyword>
<name>A0ABN2WJX0_9ACTN</name>
<accession>A0ABN2WJX0</accession>
<organism evidence="9 10">
    <name type="scientific">Kitasatospora saccharophila</name>
    <dbReference type="NCBI Taxonomy" id="407973"/>
    <lineage>
        <taxon>Bacteria</taxon>
        <taxon>Bacillati</taxon>
        <taxon>Actinomycetota</taxon>
        <taxon>Actinomycetes</taxon>
        <taxon>Kitasatosporales</taxon>
        <taxon>Streptomycetaceae</taxon>
        <taxon>Kitasatospora</taxon>
    </lineage>
</organism>
<reference evidence="9 10" key="1">
    <citation type="journal article" date="2019" name="Int. J. Syst. Evol. Microbiol.">
        <title>The Global Catalogue of Microorganisms (GCM) 10K type strain sequencing project: providing services to taxonomists for standard genome sequencing and annotation.</title>
        <authorList>
            <consortium name="The Broad Institute Genomics Platform"/>
            <consortium name="The Broad Institute Genome Sequencing Center for Infectious Disease"/>
            <person name="Wu L."/>
            <person name="Ma J."/>
        </authorList>
    </citation>
    <scope>NUCLEOTIDE SEQUENCE [LARGE SCALE GENOMIC DNA]</scope>
    <source>
        <strain evidence="9 10">JCM 14559</strain>
    </source>
</reference>
<keyword evidence="10" id="KW-1185">Reference proteome</keyword>
<feature type="transmembrane region" description="Helical" evidence="8">
    <location>
        <begin position="67"/>
        <end position="91"/>
    </location>
</feature>
<feature type="transmembrane region" description="Helical" evidence="8">
    <location>
        <begin position="26"/>
        <end position="47"/>
    </location>
</feature>
<comment type="subcellular location">
    <subcellularLocation>
        <location evidence="1">Cell membrane</location>
        <topology evidence="1">Multi-pass membrane protein</topology>
    </subcellularLocation>
</comment>
<evidence type="ECO:0000256" key="6">
    <source>
        <dbReference type="ARBA" id="ARBA00022989"/>
    </source>
</evidence>
<comment type="caution">
    <text evidence="9">The sequence shown here is derived from an EMBL/GenBank/DDBJ whole genome shotgun (WGS) entry which is preliminary data.</text>
</comment>
<evidence type="ECO:0000313" key="9">
    <source>
        <dbReference type="EMBL" id="GAA2094059.1"/>
    </source>
</evidence>